<dbReference type="AlphaFoldDB" id="A0A9W8BD84"/>
<dbReference type="EMBL" id="JANBQF010000832">
    <property type="protein sequence ID" value="KAJ1998901.1"/>
    <property type="molecule type" value="Genomic_DNA"/>
</dbReference>
<dbReference type="OrthoDB" id="2095648at2759"/>
<keyword evidence="2" id="KW-1185">Reference proteome</keyword>
<proteinExistence type="predicted"/>
<evidence type="ECO:0000313" key="2">
    <source>
        <dbReference type="Proteomes" id="UP001150907"/>
    </source>
</evidence>
<reference evidence="1" key="1">
    <citation type="submission" date="2022-07" db="EMBL/GenBank/DDBJ databases">
        <title>Phylogenomic reconstructions and comparative analyses of Kickxellomycotina fungi.</title>
        <authorList>
            <person name="Reynolds N.K."/>
            <person name="Stajich J.E."/>
            <person name="Barry K."/>
            <person name="Grigoriev I.V."/>
            <person name="Crous P."/>
            <person name="Smith M.E."/>
        </authorList>
    </citation>
    <scope>NUCLEOTIDE SEQUENCE</scope>
    <source>
        <strain evidence="1">IMI 214461</strain>
    </source>
</reference>
<accession>A0A9W8BD84</accession>
<dbReference type="Proteomes" id="UP001150907">
    <property type="component" value="Unassembled WGS sequence"/>
</dbReference>
<organism evidence="1 2">
    <name type="scientific">Coemansia thaxteri</name>
    <dbReference type="NCBI Taxonomy" id="2663907"/>
    <lineage>
        <taxon>Eukaryota</taxon>
        <taxon>Fungi</taxon>
        <taxon>Fungi incertae sedis</taxon>
        <taxon>Zoopagomycota</taxon>
        <taxon>Kickxellomycotina</taxon>
        <taxon>Kickxellomycetes</taxon>
        <taxon>Kickxellales</taxon>
        <taxon>Kickxellaceae</taxon>
        <taxon>Coemansia</taxon>
    </lineage>
</organism>
<comment type="caution">
    <text evidence="1">The sequence shown here is derived from an EMBL/GenBank/DDBJ whole genome shotgun (WGS) entry which is preliminary data.</text>
</comment>
<protein>
    <submittedName>
        <fullName evidence="1">Uncharacterized protein</fullName>
    </submittedName>
</protein>
<gene>
    <name evidence="1" type="ORF">H4R26_005280</name>
</gene>
<name>A0A9W8BD84_9FUNG</name>
<sequence length="252" mass="28002">MNSDSWNDIHVAQLLASRTSAQWEQQVAGRTVDALDRVTENAAVDDVSHMFRRAQVQPLLNPGFPTLVSDVAAGYGWLVIANGTRIQSCFLEAHGRHHHHHHRSQHRKKSTHSHFVPSLRCALEEDLAHMKLETQRERQRRIELHESRTYVEREFVEPSSELGLNPDEQLAYALWLSSQQQSSATPGGYTTSCSASTSDLCDSSIASTPVPASLCLPDEDAASASHSAHFALEGMTEDEQLEYALFLSKSST</sequence>
<evidence type="ECO:0000313" key="1">
    <source>
        <dbReference type="EMBL" id="KAJ1998901.1"/>
    </source>
</evidence>